<dbReference type="GO" id="GO:0046872">
    <property type="term" value="F:metal ion binding"/>
    <property type="evidence" value="ECO:0007669"/>
    <property type="project" value="UniProtKB-KW"/>
</dbReference>
<dbReference type="Proteomes" id="UP000283896">
    <property type="component" value="Unassembled WGS sequence"/>
</dbReference>
<name>A0A421NY78_9MOLU</name>
<dbReference type="Gene3D" id="1.10.150.300">
    <property type="entry name" value="TGS-like domain"/>
    <property type="match status" value="1"/>
</dbReference>
<dbReference type="InterPro" id="IPR013029">
    <property type="entry name" value="YchF_C"/>
</dbReference>
<dbReference type="FunFam" id="3.10.20.30:FF:000001">
    <property type="entry name" value="Ribosome-binding ATPase YchF"/>
    <property type="match status" value="1"/>
</dbReference>
<accession>A0A421NY78</accession>
<comment type="function">
    <text evidence="6">ATPase that binds to both the 70S ribosome and the 50S ribosomal subunit in a nucleotide-independent manner.</text>
</comment>
<dbReference type="SUPFAM" id="SSF52540">
    <property type="entry name" value="P-loop containing nucleoside triphosphate hydrolases"/>
    <property type="match status" value="1"/>
</dbReference>
<dbReference type="GO" id="GO:0005524">
    <property type="term" value="F:ATP binding"/>
    <property type="evidence" value="ECO:0007669"/>
    <property type="project" value="UniProtKB-UniRule"/>
</dbReference>
<keyword evidence="3 6" id="KW-0547">Nucleotide-binding</keyword>
<dbReference type="PANTHER" id="PTHR23305">
    <property type="entry name" value="OBG GTPASE FAMILY"/>
    <property type="match status" value="1"/>
</dbReference>
<evidence type="ECO:0000259" key="7">
    <source>
        <dbReference type="PROSITE" id="PS51710"/>
    </source>
</evidence>
<dbReference type="STRING" id="69896.S284_03550"/>
<evidence type="ECO:0000313" key="10">
    <source>
        <dbReference type="EMBL" id="RMI88958.1"/>
    </source>
</evidence>
<evidence type="ECO:0000313" key="9">
    <source>
        <dbReference type="EMBL" id="RMI88951.1"/>
    </source>
</evidence>
<reference evidence="11" key="1">
    <citation type="submission" date="2016-11" db="EMBL/GenBank/DDBJ databases">
        <title>Genome sequence of Candidatus Phytoplasma solani strain SA-1.</title>
        <authorList>
            <person name="Haryono M."/>
            <person name="Samarzija I."/>
            <person name="Seruga Music M."/>
            <person name="Hogenhout S."/>
            <person name="Kuo C.-H."/>
        </authorList>
    </citation>
    <scope>NUCLEOTIDE SEQUENCE [LARGE SCALE GENOMIC DNA]</scope>
    <source>
        <strain evidence="11">SA-1</strain>
    </source>
</reference>
<dbReference type="OrthoDB" id="9807318at2"/>
<dbReference type="InterPro" id="IPR004396">
    <property type="entry name" value="ATPase_YchF/OLA1"/>
</dbReference>
<evidence type="ECO:0000256" key="6">
    <source>
        <dbReference type="HAMAP-Rule" id="MF_00944"/>
    </source>
</evidence>
<dbReference type="InterPro" id="IPR006073">
    <property type="entry name" value="GTP-bd"/>
</dbReference>
<dbReference type="InterPro" id="IPR012675">
    <property type="entry name" value="Beta-grasp_dom_sf"/>
</dbReference>
<evidence type="ECO:0000313" key="11">
    <source>
        <dbReference type="Proteomes" id="UP000283896"/>
    </source>
</evidence>
<dbReference type="AlphaFoldDB" id="A0A421NY78"/>
<dbReference type="InterPro" id="IPR027417">
    <property type="entry name" value="P-loop_NTPase"/>
</dbReference>
<dbReference type="EMBL" id="MPBG01000002">
    <property type="protein sequence ID" value="RMI88951.1"/>
    <property type="molecule type" value="Genomic_DNA"/>
</dbReference>
<evidence type="ECO:0000256" key="4">
    <source>
        <dbReference type="ARBA" id="ARBA00022840"/>
    </source>
</evidence>
<dbReference type="CDD" id="cd01900">
    <property type="entry name" value="YchF"/>
    <property type="match status" value="1"/>
</dbReference>
<dbReference type="PIRSF" id="PIRSF006641">
    <property type="entry name" value="CHP00092"/>
    <property type="match status" value="1"/>
</dbReference>
<dbReference type="InterPro" id="IPR023192">
    <property type="entry name" value="TGS-like_dom_sf"/>
</dbReference>
<feature type="binding site" evidence="6">
    <location>
        <begin position="10"/>
        <end position="15"/>
    </location>
    <ligand>
        <name>ATP</name>
        <dbReference type="ChEBI" id="CHEBI:30616"/>
    </ligand>
</feature>
<dbReference type="PANTHER" id="PTHR23305:SF18">
    <property type="entry name" value="OBG-TYPE G DOMAIN-CONTAINING PROTEIN"/>
    <property type="match status" value="1"/>
</dbReference>
<organism evidence="10 11">
    <name type="scientific">Candidatus Phytoplasma solani</name>
    <dbReference type="NCBI Taxonomy" id="69896"/>
    <lineage>
        <taxon>Bacteria</taxon>
        <taxon>Bacillati</taxon>
        <taxon>Mycoplasmatota</taxon>
        <taxon>Mollicutes</taxon>
        <taxon>Acholeplasmatales</taxon>
        <taxon>Acholeplasmataceae</taxon>
        <taxon>Candidatus Phytoplasma</taxon>
        <taxon>16SrXII (Stolbur group)</taxon>
    </lineage>
</organism>
<sequence length="363" mass="41016">MKIGIIGLPNVGKSTLFNALTKLQVLEANYPFATIEPNVGTVEVIDPRLKVLSKIFHSKKTIAALIEFRDIAGLVAGASQGEGLGNQFLSHIRHVDAICHVVKCFEDPNIAHVMDKSDPLEEIKIIETELALSDLEQIEKRLQKIAKQKKKGDKDLIIEHALLTKIKNHLTNEIAEKLVLSDEELKMVKNFNLLFLKPSLYLANIKERDLININANPFLQKVLAYAQQKGKKVIPLCLQLEKELSFLKTQDKAIFLQDYGLTQTAFTRLIQESYQLLGLQTYFTAGPQEVHAWAFTKGLKAPECAKIIHTDFQKGFIKAEVLAYQDLIEAQTFQKSKEKGKVRIEGKDYFVQDGDIITFRFNV</sequence>
<dbReference type="NCBIfam" id="TIGR00092">
    <property type="entry name" value="redox-regulated ATPase YchF"/>
    <property type="match status" value="1"/>
</dbReference>
<gene>
    <name evidence="6 10" type="primary">ychF</name>
    <name evidence="9" type="ORF">PSSA1_v1c1560</name>
    <name evidence="10" type="ORF">PSSA1_v1c1630</name>
</gene>
<dbReference type="InterPro" id="IPR004095">
    <property type="entry name" value="TGS"/>
</dbReference>
<dbReference type="Gene3D" id="3.10.20.30">
    <property type="match status" value="1"/>
</dbReference>
<keyword evidence="4 6" id="KW-0067">ATP-binding</keyword>
<dbReference type="Pfam" id="PF01926">
    <property type="entry name" value="MMR_HSR1"/>
    <property type="match status" value="1"/>
</dbReference>
<dbReference type="InterPro" id="IPR012676">
    <property type="entry name" value="TGS-like"/>
</dbReference>
<dbReference type="KEGG" id="psol:S284_03550"/>
<dbReference type="PROSITE" id="PS51880">
    <property type="entry name" value="TGS"/>
    <property type="match status" value="1"/>
</dbReference>
<dbReference type="SUPFAM" id="SSF81271">
    <property type="entry name" value="TGS-like"/>
    <property type="match status" value="1"/>
</dbReference>
<evidence type="ECO:0000259" key="8">
    <source>
        <dbReference type="PROSITE" id="PS51880"/>
    </source>
</evidence>
<dbReference type="GO" id="GO:0016887">
    <property type="term" value="F:ATP hydrolysis activity"/>
    <property type="evidence" value="ECO:0007669"/>
    <property type="project" value="UniProtKB-UniRule"/>
</dbReference>
<evidence type="ECO:0000256" key="1">
    <source>
        <dbReference type="ARBA" id="ARBA00001946"/>
    </source>
</evidence>
<protein>
    <recommendedName>
        <fullName evidence="6">Ribosome-binding ATPase YchF</fullName>
    </recommendedName>
</protein>
<keyword evidence="2" id="KW-0479">Metal-binding</keyword>
<keyword evidence="5" id="KW-0460">Magnesium</keyword>
<dbReference type="InterPro" id="IPR041706">
    <property type="entry name" value="YchF_N"/>
</dbReference>
<dbReference type="InterPro" id="IPR031167">
    <property type="entry name" value="G_OBG"/>
</dbReference>
<reference evidence="10" key="2">
    <citation type="journal article" date="2019" name="Syst. Appl. Microbiol.">
        <title>The genome of 'Candidatus Phytoplasma solani' strain SA-1 is highly dynamic and prone to adopting foreign sequences.</title>
        <authorList>
            <person name="Music M.S."/>
            <person name="Samarzija I."/>
            <person name="Hogenhout S.A."/>
            <person name="Haryono M."/>
            <person name="Cho S.T."/>
            <person name="Kuo C.H."/>
        </authorList>
    </citation>
    <scope>NUCLEOTIDE SEQUENCE</scope>
    <source>
        <strain evidence="10">SA-1</strain>
    </source>
</reference>
<feature type="domain" description="OBG-type G" evidence="7">
    <location>
        <begin position="1"/>
        <end position="256"/>
    </location>
</feature>
<evidence type="ECO:0000256" key="3">
    <source>
        <dbReference type="ARBA" id="ARBA00022741"/>
    </source>
</evidence>
<keyword evidence="11" id="KW-1185">Reference proteome</keyword>
<comment type="cofactor">
    <cofactor evidence="1">
        <name>Mg(2+)</name>
        <dbReference type="ChEBI" id="CHEBI:18420"/>
    </cofactor>
</comment>
<proteinExistence type="inferred from homology"/>
<dbReference type="PRINTS" id="PR00326">
    <property type="entry name" value="GTP1OBG"/>
</dbReference>
<evidence type="ECO:0000256" key="5">
    <source>
        <dbReference type="ARBA" id="ARBA00022842"/>
    </source>
</evidence>
<dbReference type="PROSITE" id="PS51710">
    <property type="entry name" value="G_OBG"/>
    <property type="match status" value="1"/>
</dbReference>
<dbReference type="GO" id="GO:0005525">
    <property type="term" value="F:GTP binding"/>
    <property type="evidence" value="ECO:0007669"/>
    <property type="project" value="InterPro"/>
</dbReference>
<dbReference type="EMBL" id="MPBG01000002">
    <property type="protein sequence ID" value="RMI88958.1"/>
    <property type="molecule type" value="Genomic_DNA"/>
</dbReference>
<dbReference type="Pfam" id="PF06071">
    <property type="entry name" value="YchF-GTPase_C"/>
    <property type="match status" value="1"/>
</dbReference>
<evidence type="ECO:0000256" key="2">
    <source>
        <dbReference type="ARBA" id="ARBA00022723"/>
    </source>
</evidence>
<dbReference type="GO" id="GO:0043023">
    <property type="term" value="F:ribosomal large subunit binding"/>
    <property type="evidence" value="ECO:0007669"/>
    <property type="project" value="UniProtKB-UniRule"/>
</dbReference>
<dbReference type="RefSeq" id="WP_023161477.1">
    <property type="nucleotide sequence ID" value="NC_022588.1"/>
</dbReference>
<dbReference type="GO" id="GO:0005737">
    <property type="term" value="C:cytoplasm"/>
    <property type="evidence" value="ECO:0007669"/>
    <property type="project" value="TreeGrafter"/>
</dbReference>
<feature type="domain" description="TGS" evidence="8">
    <location>
        <begin position="278"/>
        <end position="361"/>
    </location>
</feature>
<comment type="similarity">
    <text evidence="6">Belongs to the TRAFAC class OBG-HflX-like GTPase superfamily. OBG GTPase family. YchF/OLA1 subfamily.</text>
</comment>
<dbReference type="HAMAP" id="MF_00944">
    <property type="entry name" value="YchF_OLA1_ATPase"/>
    <property type="match status" value="1"/>
</dbReference>
<comment type="caution">
    <text evidence="10">The sequence shown here is derived from an EMBL/GenBank/DDBJ whole genome shotgun (WGS) entry which is preliminary data.</text>
</comment>
<dbReference type="Gene3D" id="3.40.50.300">
    <property type="entry name" value="P-loop containing nucleotide triphosphate hydrolases"/>
    <property type="match status" value="1"/>
</dbReference>